<comment type="caution">
    <text evidence="3">The sequence shown here is derived from an EMBL/GenBank/DDBJ whole genome shotgun (WGS) entry which is preliminary data.</text>
</comment>
<reference evidence="3 4" key="1">
    <citation type="submission" date="2024-07" db="EMBL/GenBank/DDBJ databases">
        <authorList>
            <person name="Akdeniz Z."/>
        </authorList>
    </citation>
    <scope>NUCLEOTIDE SEQUENCE [LARGE SCALE GENOMIC DNA]</scope>
</reference>
<dbReference type="PANTHER" id="PTHR43633">
    <property type="entry name" value="ALCOHOL DEHYDROGENASE YQHD"/>
    <property type="match status" value="1"/>
</dbReference>
<dbReference type="SUPFAM" id="SSF56796">
    <property type="entry name" value="Dehydroquinate synthase-like"/>
    <property type="match status" value="1"/>
</dbReference>
<dbReference type="InterPro" id="IPR044731">
    <property type="entry name" value="BDH-like"/>
</dbReference>
<organism evidence="3 4">
    <name type="scientific">Hexamita inflata</name>
    <dbReference type="NCBI Taxonomy" id="28002"/>
    <lineage>
        <taxon>Eukaryota</taxon>
        <taxon>Metamonada</taxon>
        <taxon>Diplomonadida</taxon>
        <taxon>Hexamitidae</taxon>
        <taxon>Hexamitinae</taxon>
        <taxon>Hexamita</taxon>
    </lineage>
</organism>
<evidence type="ECO:0000256" key="1">
    <source>
        <dbReference type="ARBA" id="ARBA00023002"/>
    </source>
</evidence>
<gene>
    <name evidence="3" type="ORF">HINF_LOCUS52999</name>
</gene>
<name>A0ABP1KSY1_9EUKA</name>
<evidence type="ECO:0000313" key="4">
    <source>
        <dbReference type="Proteomes" id="UP001642409"/>
    </source>
</evidence>
<keyword evidence="1" id="KW-0560">Oxidoreductase</keyword>
<dbReference type="EMBL" id="CAXDID020000267">
    <property type="protein sequence ID" value="CAL6067385.1"/>
    <property type="molecule type" value="Genomic_DNA"/>
</dbReference>
<feature type="domain" description="Alcohol dehydrogenase iron-type/glycerol dehydrogenase GldA" evidence="2">
    <location>
        <begin position="11"/>
        <end position="96"/>
    </location>
</feature>
<evidence type="ECO:0000313" key="3">
    <source>
        <dbReference type="EMBL" id="CAL6067385.1"/>
    </source>
</evidence>
<keyword evidence="4" id="KW-1185">Reference proteome</keyword>
<proteinExistence type="predicted"/>
<dbReference type="Pfam" id="PF00465">
    <property type="entry name" value="Fe-ADH"/>
    <property type="match status" value="1"/>
</dbReference>
<protein>
    <submittedName>
        <fullName evidence="3">Alcohol_dehydrogenase</fullName>
    </submittedName>
</protein>
<accession>A0ABP1KSY1</accession>
<dbReference type="Proteomes" id="UP001642409">
    <property type="component" value="Unassembled WGS sequence"/>
</dbReference>
<dbReference type="InterPro" id="IPR001670">
    <property type="entry name" value="ADH_Fe/GldA"/>
</dbReference>
<sequence length="154" mass="17529">MQIDNFQWFNPTKLIVKHDASGEIADYISADGIQSVLLAYGQASVKKIGVYDQVINSLNAKNIQIYELPGVRANPELQTVIQGIDICRKNNIQAVLPLQEVVQHLIHVKLLPQELFSIKMLIRQKSGNVMKGPVKLRKLFQFMGCQRYQQLVQR</sequence>
<evidence type="ECO:0000259" key="2">
    <source>
        <dbReference type="Pfam" id="PF00465"/>
    </source>
</evidence>
<dbReference type="Gene3D" id="3.40.50.1970">
    <property type="match status" value="1"/>
</dbReference>
<dbReference type="PANTHER" id="PTHR43633:SF1">
    <property type="entry name" value="ALCOHOL DEHYDROGENASE YQHD"/>
    <property type="match status" value="1"/>
</dbReference>